<evidence type="ECO:0000313" key="2">
    <source>
        <dbReference type="EMBL" id="ORZ41678.1"/>
    </source>
</evidence>
<comment type="caution">
    <text evidence="2">The sequence shown here is derived from an EMBL/GenBank/DDBJ whole genome shotgun (WGS) entry which is preliminary data.</text>
</comment>
<feature type="region of interest" description="Disordered" evidence="1">
    <location>
        <begin position="596"/>
        <end position="615"/>
    </location>
</feature>
<evidence type="ECO:0000256" key="1">
    <source>
        <dbReference type="SAM" id="MobiDB-lite"/>
    </source>
</evidence>
<dbReference type="AlphaFoldDB" id="A0A1Y2I468"/>
<reference evidence="2 3" key="1">
    <citation type="submission" date="2016-07" db="EMBL/GenBank/DDBJ databases">
        <title>Pervasive Adenine N6-methylation of Active Genes in Fungi.</title>
        <authorList>
            <consortium name="DOE Joint Genome Institute"/>
            <person name="Mondo S.J."/>
            <person name="Dannebaum R.O."/>
            <person name="Kuo R.C."/>
            <person name="Labutti K."/>
            <person name="Haridas S."/>
            <person name="Kuo A."/>
            <person name="Salamov A."/>
            <person name="Ahrendt S.R."/>
            <person name="Lipzen A."/>
            <person name="Sullivan W."/>
            <person name="Andreopoulos W.B."/>
            <person name="Clum A."/>
            <person name="Lindquist E."/>
            <person name="Daum C."/>
            <person name="Ramamoorthy G.K."/>
            <person name="Gryganskyi A."/>
            <person name="Culley D."/>
            <person name="Magnuson J.K."/>
            <person name="James T.Y."/>
            <person name="O'Malley M.A."/>
            <person name="Stajich J.E."/>
            <person name="Spatafora J.W."/>
            <person name="Visel A."/>
            <person name="Grigoriev I.V."/>
        </authorList>
    </citation>
    <scope>NUCLEOTIDE SEQUENCE [LARGE SCALE GENOMIC DNA]</scope>
    <source>
        <strain evidence="2 3">PL171</strain>
    </source>
</reference>
<feature type="compositionally biased region" description="Polar residues" evidence="1">
    <location>
        <begin position="603"/>
        <end position="615"/>
    </location>
</feature>
<dbReference type="EMBL" id="MCFL01000001">
    <property type="protein sequence ID" value="ORZ41678.1"/>
    <property type="molecule type" value="Genomic_DNA"/>
</dbReference>
<gene>
    <name evidence="2" type="ORF">BCR44DRAFT_341523</name>
</gene>
<organism evidence="2 3">
    <name type="scientific">Catenaria anguillulae PL171</name>
    <dbReference type="NCBI Taxonomy" id="765915"/>
    <lineage>
        <taxon>Eukaryota</taxon>
        <taxon>Fungi</taxon>
        <taxon>Fungi incertae sedis</taxon>
        <taxon>Blastocladiomycota</taxon>
        <taxon>Blastocladiomycetes</taxon>
        <taxon>Blastocladiales</taxon>
        <taxon>Catenariaceae</taxon>
        <taxon>Catenaria</taxon>
    </lineage>
</organism>
<feature type="region of interest" description="Disordered" evidence="1">
    <location>
        <begin position="345"/>
        <end position="410"/>
    </location>
</feature>
<feature type="compositionally biased region" description="Low complexity" evidence="1">
    <location>
        <begin position="186"/>
        <end position="202"/>
    </location>
</feature>
<feature type="region of interest" description="Disordered" evidence="1">
    <location>
        <begin position="71"/>
        <end position="104"/>
    </location>
</feature>
<name>A0A1Y2I468_9FUNG</name>
<keyword evidence="3" id="KW-1185">Reference proteome</keyword>
<proteinExistence type="predicted"/>
<protein>
    <submittedName>
        <fullName evidence="2">Uncharacterized protein</fullName>
    </submittedName>
</protein>
<feature type="compositionally biased region" description="Polar residues" evidence="1">
    <location>
        <begin position="345"/>
        <end position="365"/>
    </location>
</feature>
<dbReference type="Proteomes" id="UP000193411">
    <property type="component" value="Unassembled WGS sequence"/>
</dbReference>
<accession>A0A1Y2I468</accession>
<feature type="region of interest" description="Disordered" evidence="1">
    <location>
        <begin position="186"/>
        <end position="239"/>
    </location>
</feature>
<evidence type="ECO:0000313" key="3">
    <source>
        <dbReference type="Proteomes" id="UP000193411"/>
    </source>
</evidence>
<sequence length="615" mass="65317">MPDLCQPNYLPCPERCSAFLSESACNAWSTRRGNLSACGWDQKSAKCIGNERTASNPTAILAIPTADPTLLPTPSVLGQSPESTTEDPVDTPIPDATRTSDSVAGSEPVSIATVLYASGSLALLVVFGLRAMIAQWRYKSRQRRLDDLFAFEHDKPGCTGAGQSNLSSPATLEAVPLTGNSVIASFSSTPRPASPPTTVRSSIFRAATPPSTSRLTTVSWSRSRSTSGSRYGNVAAGSGTRSLDRSVGMTYFPVSKRQDWLHDRSMRSTHHDRASLDRGRSLDIARHDHDSASLARTAIVSPRDTSTTLQRPSTSMTTVSRVQSPAIISEPILHSSPPRIPSLEFPSTLSRPSAATSSLVSTPTTAAPIPRPSPEWPVTSMKPMLPTSDQLSTPVPSPRRGILASGRAQPAAASPNRLLINSMVVSERGIVLDNVTPEKARMTLISFLDSDVGLPAGAPAPSLYTPGVSRPPAFGLRQVPATAPDTSTLSSVYALNNASTTRLTERTEYSPFLTQSDLVYRELMLMNGGSRPQSSVMPSPSVVSTLFATPGASSTVAMVGSPKNKDMLAGQAPVTPVSPYSMYDIGYYVEPGFAAGSSPEARANNQQSASNSRWR</sequence>
<feature type="compositionally biased region" description="Low complexity" evidence="1">
    <location>
        <begin position="211"/>
        <end position="230"/>
    </location>
</feature>